<feature type="domain" description="SfsA N-terminal OB" evidence="3">
    <location>
        <begin position="24"/>
        <end position="91"/>
    </location>
</feature>
<comment type="similarity">
    <text evidence="1">Belongs to the SfsA family.</text>
</comment>
<protein>
    <recommendedName>
        <fullName evidence="1">Sugar fermentation stimulation protein homolog</fullName>
    </recommendedName>
</protein>
<evidence type="ECO:0000313" key="4">
    <source>
        <dbReference type="EMBL" id="TCK46913.1"/>
    </source>
</evidence>
<dbReference type="GO" id="GO:0003677">
    <property type="term" value="F:DNA binding"/>
    <property type="evidence" value="ECO:0007669"/>
    <property type="project" value="InterPro"/>
</dbReference>
<dbReference type="InterPro" id="IPR040452">
    <property type="entry name" value="SfsA_C"/>
</dbReference>
<dbReference type="RefSeq" id="WP_396022815.1">
    <property type="nucleotide sequence ID" value="NZ_OU594967.1"/>
</dbReference>
<dbReference type="PANTHER" id="PTHR30545:SF2">
    <property type="entry name" value="SUGAR FERMENTATION STIMULATION PROTEIN A"/>
    <property type="match status" value="1"/>
</dbReference>
<organism evidence="4 5">
    <name type="scientific">Celerinatantimonas diazotrophica</name>
    <dbReference type="NCBI Taxonomy" id="412034"/>
    <lineage>
        <taxon>Bacteria</taxon>
        <taxon>Pseudomonadati</taxon>
        <taxon>Pseudomonadota</taxon>
        <taxon>Gammaproteobacteria</taxon>
        <taxon>Celerinatantimonadaceae</taxon>
        <taxon>Celerinatantimonas</taxon>
    </lineage>
</organism>
<accession>A0A4R1J8K0</accession>
<dbReference type="Gene3D" id="2.40.50.580">
    <property type="match status" value="1"/>
</dbReference>
<evidence type="ECO:0000259" key="3">
    <source>
        <dbReference type="Pfam" id="PF17746"/>
    </source>
</evidence>
<dbReference type="FunFam" id="2.40.50.580:FF:000001">
    <property type="entry name" value="Sugar fermentation stimulation protein A"/>
    <property type="match status" value="1"/>
</dbReference>
<dbReference type="FunFam" id="3.40.1350.60:FF:000001">
    <property type="entry name" value="Sugar fermentation stimulation protein A"/>
    <property type="match status" value="1"/>
</dbReference>
<comment type="caution">
    <text evidence="4">The sequence shown here is derived from an EMBL/GenBank/DDBJ whole genome shotgun (WGS) entry which is preliminary data.</text>
</comment>
<dbReference type="Pfam" id="PF17746">
    <property type="entry name" value="SfsA_N"/>
    <property type="match status" value="1"/>
</dbReference>
<dbReference type="HAMAP" id="MF_00095">
    <property type="entry name" value="SfsA"/>
    <property type="match status" value="1"/>
</dbReference>
<reference evidence="4 5" key="1">
    <citation type="submission" date="2019-03" db="EMBL/GenBank/DDBJ databases">
        <title>Genomic Encyclopedia of Type Strains, Phase IV (KMG-IV): sequencing the most valuable type-strain genomes for metagenomic binning, comparative biology and taxonomic classification.</title>
        <authorList>
            <person name="Goeker M."/>
        </authorList>
    </citation>
    <scope>NUCLEOTIDE SEQUENCE [LARGE SCALE GENOMIC DNA]</scope>
    <source>
        <strain evidence="4 5">DSM 18577</strain>
    </source>
</reference>
<evidence type="ECO:0000256" key="1">
    <source>
        <dbReference type="HAMAP-Rule" id="MF_00095"/>
    </source>
</evidence>
<dbReference type="InterPro" id="IPR005224">
    <property type="entry name" value="SfsA"/>
</dbReference>
<dbReference type="EMBL" id="SMGD01000016">
    <property type="protein sequence ID" value="TCK46913.1"/>
    <property type="molecule type" value="Genomic_DNA"/>
</dbReference>
<dbReference type="NCBIfam" id="TIGR00230">
    <property type="entry name" value="sfsA"/>
    <property type="match status" value="1"/>
</dbReference>
<dbReference type="AlphaFoldDB" id="A0A4R1J8K0"/>
<keyword evidence="5" id="KW-1185">Reference proteome</keyword>
<evidence type="ECO:0000313" key="5">
    <source>
        <dbReference type="Proteomes" id="UP000295565"/>
    </source>
</evidence>
<sequence length="246" mass="27767">MIFCQIEHGVLVKFSPPLISGTLIRRYKRFLADVELDDGSVITAHCANTGAMTGCAQPNWRVWLRDSQNPKRKCRYSWELVENEQGQMICINTARANEVVAEAIHNQQIPALNGYATIQREVKYGQENSRVDLLLRAENRPDCYIEVKSVTLLSKDGLGLFPDAKTSRGQKHLRELTAIAQTQQRAILLFAVMHHGIEKVSIAHHIDHLYGELLKHAMVAGVEVICQRFDCNREQIVADLPVPFAI</sequence>
<dbReference type="Pfam" id="PF03749">
    <property type="entry name" value="SfsA"/>
    <property type="match status" value="1"/>
</dbReference>
<dbReference type="CDD" id="cd22359">
    <property type="entry name" value="SfsA-like_bacterial"/>
    <property type="match status" value="1"/>
</dbReference>
<dbReference type="Gene3D" id="3.40.1350.60">
    <property type="match status" value="1"/>
</dbReference>
<gene>
    <name evidence="1" type="primary">sfsA</name>
    <name evidence="4" type="ORF">EV690_3062</name>
</gene>
<dbReference type="Proteomes" id="UP000295565">
    <property type="component" value="Unassembled WGS sequence"/>
</dbReference>
<proteinExistence type="inferred from homology"/>
<feature type="domain" description="Sugar fermentation stimulation protein C-terminal" evidence="2">
    <location>
        <begin position="95"/>
        <end position="234"/>
    </location>
</feature>
<evidence type="ECO:0000259" key="2">
    <source>
        <dbReference type="Pfam" id="PF03749"/>
    </source>
</evidence>
<dbReference type="InterPro" id="IPR041465">
    <property type="entry name" value="SfsA_N"/>
</dbReference>
<name>A0A4R1J8K0_9GAMM</name>
<dbReference type="PANTHER" id="PTHR30545">
    <property type="entry name" value="SUGAR FERMENTATION STIMULATION PROTEIN A"/>
    <property type="match status" value="1"/>
</dbReference>